<dbReference type="InterPro" id="IPR051907">
    <property type="entry name" value="DoxX-like_oxidoreductase"/>
</dbReference>
<gene>
    <name evidence="7" type="ORF">E4582_00565</name>
</gene>
<sequence>MNQATMQDLGRLLLRLAVGVLVLLHGLAKLRTGVRGIERMVEAHGLPGELAWLVLVGEIVAPLMLIIGLHARIGGVLVAINMLVAIFLVHMGDLGRLNSTGGWAIELQLMFLAGAVAVALLGPGRFSANQR</sequence>
<keyword evidence="8" id="KW-1185">Reference proteome</keyword>
<comment type="subcellular location">
    <subcellularLocation>
        <location evidence="1">Cell membrane</location>
        <topology evidence="1">Multi-pass membrane protein</topology>
    </subcellularLocation>
</comment>
<comment type="similarity">
    <text evidence="2">Belongs to the DoxX family.</text>
</comment>
<proteinExistence type="inferred from homology"/>
<dbReference type="Pfam" id="PF07681">
    <property type="entry name" value="DoxX"/>
    <property type="match status" value="1"/>
</dbReference>
<organism evidence="7 8">
    <name type="scientific">Luteimonas yindakuii</name>
    <dbReference type="NCBI Taxonomy" id="2565782"/>
    <lineage>
        <taxon>Bacteria</taxon>
        <taxon>Pseudomonadati</taxon>
        <taxon>Pseudomonadota</taxon>
        <taxon>Gammaproteobacteria</taxon>
        <taxon>Lysobacterales</taxon>
        <taxon>Lysobacteraceae</taxon>
        <taxon>Luteimonas</taxon>
    </lineage>
</organism>
<accession>A0A4Z1R1L6</accession>
<keyword evidence="6" id="KW-0472">Membrane</keyword>
<dbReference type="Proteomes" id="UP000298681">
    <property type="component" value="Unassembled WGS sequence"/>
</dbReference>
<keyword evidence="5" id="KW-1133">Transmembrane helix</keyword>
<dbReference type="EMBL" id="SPUH01000001">
    <property type="protein sequence ID" value="TKS53410.1"/>
    <property type="molecule type" value="Genomic_DNA"/>
</dbReference>
<keyword evidence="4" id="KW-0812">Transmembrane</keyword>
<dbReference type="AlphaFoldDB" id="A0A4Z1R1L6"/>
<dbReference type="GO" id="GO:0005886">
    <property type="term" value="C:plasma membrane"/>
    <property type="evidence" value="ECO:0007669"/>
    <property type="project" value="UniProtKB-SubCell"/>
</dbReference>
<dbReference type="InterPro" id="IPR032808">
    <property type="entry name" value="DoxX"/>
</dbReference>
<dbReference type="RefSeq" id="WP_134672794.1">
    <property type="nucleotide sequence ID" value="NZ_CP039383.2"/>
</dbReference>
<reference evidence="7 8" key="1">
    <citation type="submission" date="2019-01" db="EMBL/GenBank/DDBJ databases">
        <authorList>
            <person name="Zhang S."/>
        </authorList>
    </citation>
    <scope>NUCLEOTIDE SEQUENCE [LARGE SCALE GENOMIC DNA]</scope>
    <source>
        <strain evidence="7 8">1626</strain>
    </source>
</reference>
<evidence type="ECO:0000256" key="4">
    <source>
        <dbReference type="ARBA" id="ARBA00022692"/>
    </source>
</evidence>
<comment type="caution">
    <text evidence="7">The sequence shown here is derived from an EMBL/GenBank/DDBJ whole genome shotgun (WGS) entry which is preliminary data.</text>
</comment>
<dbReference type="PANTHER" id="PTHR33452:SF1">
    <property type="entry name" value="INNER MEMBRANE PROTEIN YPHA-RELATED"/>
    <property type="match status" value="1"/>
</dbReference>
<evidence type="ECO:0000256" key="5">
    <source>
        <dbReference type="ARBA" id="ARBA00022989"/>
    </source>
</evidence>
<evidence type="ECO:0000256" key="6">
    <source>
        <dbReference type="ARBA" id="ARBA00023136"/>
    </source>
</evidence>
<dbReference type="OrthoDB" id="280866at2"/>
<keyword evidence="3" id="KW-1003">Cell membrane</keyword>
<evidence type="ECO:0000256" key="3">
    <source>
        <dbReference type="ARBA" id="ARBA00022475"/>
    </source>
</evidence>
<evidence type="ECO:0000256" key="1">
    <source>
        <dbReference type="ARBA" id="ARBA00004651"/>
    </source>
</evidence>
<evidence type="ECO:0000256" key="2">
    <source>
        <dbReference type="ARBA" id="ARBA00006679"/>
    </source>
</evidence>
<evidence type="ECO:0000313" key="8">
    <source>
        <dbReference type="Proteomes" id="UP000298681"/>
    </source>
</evidence>
<name>A0A4Z1R1L6_9GAMM</name>
<protein>
    <submittedName>
        <fullName evidence="7">DoxX family protein</fullName>
    </submittedName>
</protein>
<evidence type="ECO:0000313" key="7">
    <source>
        <dbReference type="EMBL" id="TKS53410.1"/>
    </source>
</evidence>
<dbReference type="PANTHER" id="PTHR33452">
    <property type="entry name" value="OXIDOREDUCTASE CATD-RELATED"/>
    <property type="match status" value="1"/>
</dbReference>